<sequence>HPFERGLVWREGNKKGAHIIKEKEQAQMCFAMDYQKLVFFPNYANFLEFLRAFMRNNMVNFVEAEQLCHGLLLQPANNPRRMLRFKQFTNVNRHGNNMPKAVMFQIEETFELHELIIKADQKVNVDFLEDTLKEKVLKLNLFPAFQRIELINQQFRRLELDNPCTQAFGIFVYQEMLRGSAEILPPMITVGANNFQLTPFENGSFQLKPQNYFKKAKIDQVIVLASRRDFEKSLNDIQKVMKHLSPNYKQLIEFQEFNLFSQSDEQ</sequence>
<evidence type="ECO:0000313" key="1">
    <source>
        <dbReference type="Proteomes" id="UP000887579"/>
    </source>
</evidence>
<evidence type="ECO:0000313" key="2">
    <source>
        <dbReference type="WBParaSite" id="ES5_v2.g29247.t1"/>
    </source>
</evidence>
<organism evidence="1 2">
    <name type="scientific">Panagrolaimus sp. ES5</name>
    <dbReference type="NCBI Taxonomy" id="591445"/>
    <lineage>
        <taxon>Eukaryota</taxon>
        <taxon>Metazoa</taxon>
        <taxon>Ecdysozoa</taxon>
        <taxon>Nematoda</taxon>
        <taxon>Chromadorea</taxon>
        <taxon>Rhabditida</taxon>
        <taxon>Tylenchina</taxon>
        <taxon>Panagrolaimomorpha</taxon>
        <taxon>Panagrolaimoidea</taxon>
        <taxon>Panagrolaimidae</taxon>
        <taxon>Panagrolaimus</taxon>
    </lineage>
</organism>
<name>A0AC34GI96_9BILA</name>
<dbReference type="WBParaSite" id="ES5_v2.g29247.t1">
    <property type="protein sequence ID" value="ES5_v2.g29247.t1"/>
    <property type="gene ID" value="ES5_v2.g29247"/>
</dbReference>
<reference evidence="2" key="1">
    <citation type="submission" date="2022-11" db="UniProtKB">
        <authorList>
            <consortium name="WormBaseParasite"/>
        </authorList>
    </citation>
    <scope>IDENTIFICATION</scope>
</reference>
<dbReference type="Proteomes" id="UP000887579">
    <property type="component" value="Unplaced"/>
</dbReference>
<accession>A0AC34GI96</accession>
<proteinExistence type="predicted"/>
<protein>
    <submittedName>
        <fullName evidence="2">Uncharacterized protein</fullName>
    </submittedName>
</protein>